<dbReference type="PANTHER" id="PTHR23292:SF14">
    <property type="entry name" value="FI16615P1-RELATED"/>
    <property type="match status" value="1"/>
</dbReference>
<evidence type="ECO:0000256" key="7">
    <source>
        <dbReference type="ARBA" id="ARBA00023136"/>
    </source>
</evidence>
<keyword evidence="5" id="KW-0479">Metal-binding</keyword>
<organism evidence="9 10">
    <name type="scientific">Eumeta variegata</name>
    <name type="common">Bagworm moth</name>
    <name type="synonym">Eumeta japonica</name>
    <dbReference type="NCBI Taxonomy" id="151549"/>
    <lineage>
        <taxon>Eukaryota</taxon>
        <taxon>Metazoa</taxon>
        <taxon>Ecdysozoa</taxon>
        <taxon>Arthropoda</taxon>
        <taxon>Hexapoda</taxon>
        <taxon>Insecta</taxon>
        <taxon>Pterygota</taxon>
        <taxon>Neoptera</taxon>
        <taxon>Endopterygota</taxon>
        <taxon>Lepidoptera</taxon>
        <taxon>Glossata</taxon>
        <taxon>Ditrysia</taxon>
        <taxon>Tineoidea</taxon>
        <taxon>Psychidae</taxon>
        <taxon>Oiketicinae</taxon>
        <taxon>Eumeta</taxon>
    </lineage>
</organism>
<protein>
    <submittedName>
        <fullName evidence="9">Lipopolysaccharide-induced tumor necrosis factor-alpha factor homolog</fullName>
    </submittedName>
</protein>
<evidence type="ECO:0000256" key="4">
    <source>
        <dbReference type="ARBA" id="ARBA00005975"/>
    </source>
</evidence>
<keyword evidence="10" id="KW-1185">Reference proteome</keyword>
<reference evidence="9 10" key="1">
    <citation type="journal article" date="2019" name="Commun. Biol.">
        <title>The bagworm genome reveals a unique fibroin gene that provides high tensile strength.</title>
        <authorList>
            <person name="Kono N."/>
            <person name="Nakamura H."/>
            <person name="Ohtoshi R."/>
            <person name="Tomita M."/>
            <person name="Numata K."/>
            <person name="Arakawa K."/>
        </authorList>
    </citation>
    <scope>NUCLEOTIDE SEQUENCE [LARGE SCALE GENOMIC DNA]</scope>
</reference>
<dbReference type="PROSITE" id="PS51837">
    <property type="entry name" value="LITAF"/>
    <property type="match status" value="1"/>
</dbReference>
<gene>
    <name evidence="9" type="primary">Litaf</name>
    <name evidence="9" type="ORF">EVAR_12018_1</name>
</gene>
<dbReference type="InterPro" id="IPR037519">
    <property type="entry name" value="LITAF_fam"/>
</dbReference>
<dbReference type="GO" id="GO:0031902">
    <property type="term" value="C:late endosome membrane"/>
    <property type="evidence" value="ECO:0007669"/>
    <property type="project" value="UniProtKB-SubCell"/>
</dbReference>
<keyword evidence="7" id="KW-0472">Membrane</keyword>
<comment type="subcellular location">
    <subcellularLocation>
        <location evidence="2">Endosome membrane</location>
        <topology evidence="2">Peripheral membrane protein</topology>
    </subcellularLocation>
    <subcellularLocation>
        <location evidence="1">Late endosome membrane</location>
    </subcellularLocation>
    <subcellularLocation>
        <location evidence="3">Lysosome membrane</location>
        <topology evidence="3">Peripheral membrane protein</topology>
        <orientation evidence="3">Cytoplasmic side</orientation>
    </subcellularLocation>
</comment>
<accession>A0A4C1U5M4</accession>
<dbReference type="InterPro" id="IPR006629">
    <property type="entry name" value="LITAF"/>
</dbReference>
<evidence type="ECO:0000313" key="10">
    <source>
        <dbReference type="Proteomes" id="UP000299102"/>
    </source>
</evidence>
<sequence length="78" mass="8608">MQQPRVLLGPNNTTTVCPICSASIRTAVKYTTTTRTHISAALCCMICFMGCIPYCSDSARNTDHYCPNCDSYIGTYEK</sequence>
<dbReference type="Pfam" id="PF10601">
    <property type="entry name" value="zf-LITAF-like"/>
    <property type="match status" value="1"/>
</dbReference>
<dbReference type="OrthoDB" id="5599753at2759"/>
<dbReference type="GO" id="GO:0005765">
    <property type="term" value="C:lysosomal membrane"/>
    <property type="evidence" value="ECO:0007669"/>
    <property type="project" value="UniProtKB-SubCell"/>
</dbReference>
<name>A0A4C1U5M4_EUMVA</name>
<keyword evidence="6" id="KW-0862">Zinc</keyword>
<comment type="similarity">
    <text evidence="4">Belongs to the CDIP1/LITAF family.</text>
</comment>
<comment type="caution">
    <text evidence="9">The sequence shown here is derived from an EMBL/GenBank/DDBJ whole genome shotgun (WGS) entry which is preliminary data.</text>
</comment>
<dbReference type="PANTHER" id="PTHR23292">
    <property type="entry name" value="LIPOPOLYSACCHARIDE-INDUCED TUMOR NECROSIS FACTOR-ALPHA FACTOR"/>
    <property type="match status" value="1"/>
</dbReference>
<dbReference type="EMBL" id="BGZK01000128">
    <property type="protein sequence ID" value="GBP21417.1"/>
    <property type="molecule type" value="Genomic_DNA"/>
</dbReference>
<evidence type="ECO:0000256" key="6">
    <source>
        <dbReference type="ARBA" id="ARBA00022833"/>
    </source>
</evidence>
<evidence type="ECO:0000313" key="9">
    <source>
        <dbReference type="EMBL" id="GBP21417.1"/>
    </source>
</evidence>
<evidence type="ECO:0000256" key="3">
    <source>
        <dbReference type="ARBA" id="ARBA00004630"/>
    </source>
</evidence>
<dbReference type="GO" id="GO:0008270">
    <property type="term" value="F:zinc ion binding"/>
    <property type="evidence" value="ECO:0007669"/>
    <property type="project" value="TreeGrafter"/>
</dbReference>
<dbReference type="Proteomes" id="UP000299102">
    <property type="component" value="Unassembled WGS sequence"/>
</dbReference>
<evidence type="ECO:0000256" key="5">
    <source>
        <dbReference type="ARBA" id="ARBA00022723"/>
    </source>
</evidence>
<evidence type="ECO:0000256" key="1">
    <source>
        <dbReference type="ARBA" id="ARBA00004414"/>
    </source>
</evidence>
<dbReference type="AlphaFoldDB" id="A0A4C1U5M4"/>
<dbReference type="SMART" id="SM00714">
    <property type="entry name" value="LITAF"/>
    <property type="match status" value="1"/>
</dbReference>
<feature type="domain" description="LITAF" evidence="8">
    <location>
        <begin position="1"/>
        <end position="78"/>
    </location>
</feature>
<evidence type="ECO:0000259" key="8">
    <source>
        <dbReference type="PROSITE" id="PS51837"/>
    </source>
</evidence>
<proteinExistence type="inferred from homology"/>
<evidence type="ECO:0000256" key="2">
    <source>
        <dbReference type="ARBA" id="ARBA00004481"/>
    </source>
</evidence>